<name>A0A975PE87_9MICC</name>
<dbReference type="Pfam" id="PF11241">
    <property type="entry name" value="DUF3043"/>
    <property type="match status" value="1"/>
</dbReference>
<evidence type="ECO:0000256" key="1">
    <source>
        <dbReference type="SAM" id="MobiDB-lite"/>
    </source>
</evidence>
<sequence>MFGRKNEAPTAQETVDQAAAAAQTSSARTAAGKGVPTPKRRDQVAARQRPLVPTDRKAAKNASREAMREERLKTRAALDTGDERYLPLRDKGPQRRFIRDVVDSRWNLGEFVMIAALVFVVVSFIQNLTVQSIVMLAFWVLILAVILDSFILRAIIRRRLTEKFGSPNSGDVWYGVSRALQLRRFRLPKPQVKRGEKPA</sequence>
<feature type="compositionally biased region" description="Basic and acidic residues" evidence="1">
    <location>
        <begin position="54"/>
        <end position="71"/>
    </location>
</feature>
<accession>A0A975PE87</accession>
<keyword evidence="2" id="KW-0472">Membrane</keyword>
<dbReference type="AlphaFoldDB" id="A0A975PE87"/>
<dbReference type="InterPro" id="IPR021403">
    <property type="entry name" value="DUF3043"/>
</dbReference>
<dbReference type="KEGG" id="asun:KG104_10315"/>
<proteinExistence type="predicted"/>
<feature type="transmembrane region" description="Helical" evidence="2">
    <location>
        <begin position="106"/>
        <end position="126"/>
    </location>
</feature>
<keyword evidence="4" id="KW-1185">Reference proteome</keyword>
<dbReference type="Proteomes" id="UP000680588">
    <property type="component" value="Chromosome"/>
</dbReference>
<gene>
    <name evidence="3" type="ORF">KG104_10315</name>
</gene>
<feature type="compositionally biased region" description="Low complexity" evidence="1">
    <location>
        <begin position="17"/>
        <end position="31"/>
    </location>
</feature>
<evidence type="ECO:0000256" key="2">
    <source>
        <dbReference type="SAM" id="Phobius"/>
    </source>
</evidence>
<dbReference type="RefSeq" id="WP_104054098.1">
    <property type="nucleotide sequence ID" value="NZ_CP076456.1"/>
</dbReference>
<evidence type="ECO:0000313" key="4">
    <source>
        <dbReference type="Proteomes" id="UP000680588"/>
    </source>
</evidence>
<dbReference type="EMBL" id="CP076456">
    <property type="protein sequence ID" value="QWQ34937.1"/>
    <property type="molecule type" value="Genomic_DNA"/>
</dbReference>
<organism evidence="3 4">
    <name type="scientific">Arthrobacter sunyaminii</name>
    <dbReference type="NCBI Taxonomy" id="2816859"/>
    <lineage>
        <taxon>Bacteria</taxon>
        <taxon>Bacillati</taxon>
        <taxon>Actinomycetota</taxon>
        <taxon>Actinomycetes</taxon>
        <taxon>Micrococcales</taxon>
        <taxon>Micrococcaceae</taxon>
        <taxon>Arthrobacter</taxon>
    </lineage>
</organism>
<reference evidence="3" key="1">
    <citation type="submission" date="2021-06" db="EMBL/GenBank/DDBJ databases">
        <title>Novel species in genus Arthrobacter.</title>
        <authorList>
            <person name="Zhang G."/>
        </authorList>
    </citation>
    <scope>NUCLEOTIDE SEQUENCE</scope>
    <source>
        <strain evidence="3">Zg-ZUI122</strain>
    </source>
</reference>
<feature type="transmembrane region" description="Helical" evidence="2">
    <location>
        <begin position="132"/>
        <end position="156"/>
    </location>
</feature>
<keyword evidence="2" id="KW-0812">Transmembrane</keyword>
<evidence type="ECO:0000313" key="3">
    <source>
        <dbReference type="EMBL" id="QWQ34937.1"/>
    </source>
</evidence>
<feature type="region of interest" description="Disordered" evidence="1">
    <location>
        <begin position="1"/>
        <end position="71"/>
    </location>
</feature>
<keyword evidence="2" id="KW-1133">Transmembrane helix</keyword>
<protein>
    <submittedName>
        <fullName evidence="3">DUF3043 domain-containing protein</fullName>
    </submittedName>
</protein>